<dbReference type="SUPFAM" id="SSF75217">
    <property type="entry name" value="alpha/beta knot"/>
    <property type="match status" value="1"/>
</dbReference>
<dbReference type="EC" id="2.1.1.228" evidence="5 15"/>
<evidence type="ECO:0000256" key="8">
    <source>
        <dbReference type="ARBA" id="ARBA00022603"/>
    </source>
</evidence>
<dbReference type="PANTHER" id="PTHR46417:SF1">
    <property type="entry name" value="TRNA (GUANINE-N(1)-)-METHYLTRANSFERASE"/>
    <property type="match status" value="1"/>
</dbReference>
<evidence type="ECO:0000313" key="19">
    <source>
        <dbReference type="Proteomes" id="UP000609651"/>
    </source>
</evidence>
<accession>A0ABX1VIK1</accession>
<evidence type="ECO:0000256" key="2">
    <source>
        <dbReference type="ARBA" id="ARBA00004496"/>
    </source>
</evidence>
<dbReference type="CDD" id="cd18080">
    <property type="entry name" value="TrmD-like"/>
    <property type="match status" value="1"/>
</dbReference>
<sequence length="228" mass="25354">MRFDVCTLFPGLFDGFLSESLVAKAIDRGLIDVRLWNFRDRTLDKHHRVDDSPYGGGPGMLLSCQPVFHTVEAVREERSQSSGDASPGELLMLTPTGERLTQPLVEELATHERLILLCGRYEGFDDRVRTGLKSREISVGDFVLNGGEVPAMLLIEACMRLVPGVLGDADSARYDSHSAPGRLEFPQYTRPRDFRGLTVPEVLLSGDHARIAAWREQQSDARSRGTLD</sequence>
<evidence type="ECO:0000256" key="16">
    <source>
        <dbReference type="RuleBase" id="RU003464"/>
    </source>
</evidence>
<comment type="catalytic activity">
    <reaction evidence="14 15 16">
        <text>guanosine(37) in tRNA + S-adenosyl-L-methionine = N(1)-methylguanosine(37) in tRNA + S-adenosyl-L-homocysteine + H(+)</text>
        <dbReference type="Rhea" id="RHEA:36899"/>
        <dbReference type="Rhea" id="RHEA-COMP:10145"/>
        <dbReference type="Rhea" id="RHEA-COMP:10147"/>
        <dbReference type="ChEBI" id="CHEBI:15378"/>
        <dbReference type="ChEBI" id="CHEBI:57856"/>
        <dbReference type="ChEBI" id="CHEBI:59789"/>
        <dbReference type="ChEBI" id="CHEBI:73542"/>
        <dbReference type="ChEBI" id="CHEBI:74269"/>
        <dbReference type="EC" id="2.1.1.228"/>
    </reaction>
</comment>
<keyword evidence="9 15" id="KW-0808">Transferase</keyword>
<dbReference type="GO" id="GO:0052906">
    <property type="term" value="F:tRNA (guanine(37)-N1)-methyltransferase activity"/>
    <property type="evidence" value="ECO:0007669"/>
    <property type="project" value="UniProtKB-EC"/>
</dbReference>
<evidence type="ECO:0000256" key="7">
    <source>
        <dbReference type="ARBA" id="ARBA00022490"/>
    </source>
</evidence>
<evidence type="ECO:0000256" key="9">
    <source>
        <dbReference type="ARBA" id="ARBA00022679"/>
    </source>
</evidence>
<dbReference type="InterPro" id="IPR002649">
    <property type="entry name" value="tRNA_m1G_MeTrfase_TrmD"/>
</dbReference>
<comment type="subunit">
    <text evidence="4 15 16">Homodimer.</text>
</comment>
<keyword evidence="8 15" id="KW-0489">Methyltransferase</keyword>
<dbReference type="NCBIfam" id="NF000648">
    <property type="entry name" value="PRK00026.1"/>
    <property type="match status" value="1"/>
</dbReference>
<evidence type="ECO:0000256" key="14">
    <source>
        <dbReference type="ARBA" id="ARBA00047783"/>
    </source>
</evidence>
<evidence type="ECO:0000259" key="17">
    <source>
        <dbReference type="Pfam" id="PF01746"/>
    </source>
</evidence>
<comment type="caution">
    <text evidence="18">The sequence shown here is derived from an EMBL/GenBank/DDBJ whole genome shotgun (WGS) entry which is preliminary data.</text>
</comment>
<gene>
    <name evidence="15 18" type="primary">trmD</name>
    <name evidence="18" type="ORF">LzC2_31590</name>
</gene>
<dbReference type="GO" id="GO:0032259">
    <property type="term" value="P:methylation"/>
    <property type="evidence" value="ECO:0007669"/>
    <property type="project" value="UniProtKB-KW"/>
</dbReference>
<evidence type="ECO:0000256" key="1">
    <source>
        <dbReference type="ARBA" id="ARBA00002634"/>
    </source>
</evidence>
<dbReference type="Gene3D" id="1.10.1270.20">
    <property type="entry name" value="tRNA(m1g37)methyltransferase, domain 2"/>
    <property type="match status" value="1"/>
</dbReference>
<dbReference type="PANTHER" id="PTHR46417">
    <property type="entry name" value="TRNA (GUANINE-N(1)-)-METHYLTRANSFERASE"/>
    <property type="match status" value="1"/>
</dbReference>
<dbReference type="Pfam" id="PF01746">
    <property type="entry name" value="tRNA_m1G_MT"/>
    <property type="match status" value="1"/>
</dbReference>
<evidence type="ECO:0000256" key="15">
    <source>
        <dbReference type="HAMAP-Rule" id="MF_00605"/>
    </source>
</evidence>
<feature type="domain" description="tRNA methyltransferase TRMD/TRM10-type" evidence="17">
    <location>
        <begin position="1"/>
        <end position="223"/>
    </location>
</feature>
<keyword evidence="19" id="KW-1185">Reference proteome</keyword>
<evidence type="ECO:0000256" key="6">
    <source>
        <dbReference type="ARBA" id="ARBA00014679"/>
    </source>
</evidence>
<evidence type="ECO:0000256" key="11">
    <source>
        <dbReference type="ARBA" id="ARBA00022694"/>
    </source>
</evidence>
<keyword evidence="11 15" id="KW-0819">tRNA processing</keyword>
<keyword evidence="10 15" id="KW-0949">S-adenosyl-L-methionine</keyword>
<dbReference type="InterPro" id="IPR016009">
    <property type="entry name" value="tRNA_MeTrfase_TRMD/TRM10"/>
</dbReference>
<dbReference type="EMBL" id="WTPX01000118">
    <property type="protein sequence ID" value="NNJ27062.1"/>
    <property type="molecule type" value="Genomic_DNA"/>
</dbReference>
<evidence type="ECO:0000256" key="12">
    <source>
        <dbReference type="ARBA" id="ARBA00029736"/>
    </source>
</evidence>
<evidence type="ECO:0000256" key="10">
    <source>
        <dbReference type="ARBA" id="ARBA00022691"/>
    </source>
</evidence>
<comment type="subcellular location">
    <subcellularLocation>
        <location evidence="2 15 16">Cytoplasm</location>
    </subcellularLocation>
</comment>
<dbReference type="Proteomes" id="UP000609651">
    <property type="component" value="Unassembled WGS sequence"/>
</dbReference>
<dbReference type="Gene3D" id="3.40.1280.10">
    <property type="match status" value="1"/>
</dbReference>
<evidence type="ECO:0000256" key="3">
    <source>
        <dbReference type="ARBA" id="ARBA00007630"/>
    </source>
</evidence>
<organism evidence="18 19">
    <name type="scientific">Alienimonas chondri</name>
    <dbReference type="NCBI Taxonomy" id="2681879"/>
    <lineage>
        <taxon>Bacteria</taxon>
        <taxon>Pseudomonadati</taxon>
        <taxon>Planctomycetota</taxon>
        <taxon>Planctomycetia</taxon>
        <taxon>Planctomycetales</taxon>
        <taxon>Planctomycetaceae</taxon>
        <taxon>Alienimonas</taxon>
    </lineage>
</organism>
<dbReference type="PIRSF" id="PIRSF000386">
    <property type="entry name" value="tRNA_mtase"/>
    <property type="match status" value="1"/>
</dbReference>
<evidence type="ECO:0000256" key="13">
    <source>
        <dbReference type="ARBA" id="ARBA00033392"/>
    </source>
</evidence>
<name>A0ABX1VIK1_9PLAN</name>
<evidence type="ECO:0000256" key="5">
    <source>
        <dbReference type="ARBA" id="ARBA00012807"/>
    </source>
</evidence>
<dbReference type="NCBIfam" id="TIGR00088">
    <property type="entry name" value="trmD"/>
    <property type="match status" value="1"/>
</dbReference>
<dbReference type="HAMAP" id="MF_00605">
    <property type="entry name" value="TrmD"/>
    <property type="match status" value="1"/>
</dbReference>
<comment type="function">
    <text evidence="1 15 16">Specifically methylates guanosine-37 in various tRNAs.</text>
</comment>
<comment type="similarity">
    <text evidence="3 15 16">Belongs to the RNA methyltransferase TrmD family.</text>
</comment>
<evidence type="ECO:0000313" key="18">
    <source>
        <dbReference type="EMBL" id="NNJ27062.1"/>
    </source>
</evidence>
<evidence type="ECO:0000256" key="4">
    <source>
        <dbReference type="ARBA" id="ARBA00011738"/>
    </source>
</evidence>
<dbReference type="InterPro" id="IPR023148">
    <property type="entry name" value="tRNA_m1G_MeTrfase_C_sf"/>
</dbReference>
<feature type="binding site" evidence="15">
    <location>
        <position position="119"/>
    </location>
    <ligand>
        <name>S-adenosyl-L-methionine</name>
        <dbReference type="ChEBI" id="CHEBI:59789"/>
    </ligand>
</feature>
<reference evidence="18 19" key="1">
    <citation type="journal article" date="2020" name="Syst. Appl. Microbiol.">
        <title>Alienimonas chondri sp. nov., a novel planctomycete isolated from the biofilm of the red alga Chondrus crispus.</title>
        <authorList>
            <person name="Vitorino I."/>
            <person name="Albuquerque L."/>
            <person name="Wiegand S."/>
            <person name="Kallscheuer N."/>
            <person name="da Costa M.S."/>
            <person name="Lobo-da-Cunha A."/>
            <person name="Jogler C."/>
            <person name="Lage O.M."/>
        </authorList>
    </citation>
    <scope>NUCLEOTIDE SEQUENCE [LARGE SCALE GENOMIC DNA]</scope>
    <source>
        <strain evidence="18 19">LzC2</strain>
    </source>
</reference>
<feature type="binding site" evidence="15">
    <location>
        <begin position="139"/>
        <end position="144"/>
    </location>
    <ligand>
        <name>S-adenosyl-L-methionine</name>
        <dbReference type="ChEBI" id="CHEBI:59789"/>
    </ligand>
</feature>
<protein>
    <recommendedName>
        <fullName evidence="6 15">tRNA (guanine-N(1)-)-methyltransferase</fullName>
        <ecNumber evidence="5 15">2.1.1.228</ecNumber>
    </recommendedName>
    <alternativeName>
        <fullName evidence="12 15">M1G-methyltransferase</fullName>
    </alternativeName>
    <alternativeName>
        <fullName evidence="13 15">tRNA [GM37] methyltransferase</fullName>
    </alternativeName>
</protein>
<dbReference type="InterPro" id="IPR029028">
    <property type="entry name" value="Alpha/beta_knot_MTases"/>
</dbReference>
<dbReference type="RefSeq" id="WP_171188718.1">
    <property type="nucleotide sequence ID" value="NZ_WTPX01000118.1"/>
</dbReference>
<keyword evidence="7 15" id="KW-0963">Cytoplasm</keyword>
<dbReference type="InterPro" id="IPR029026">
    <property type="entry name" value="tRNA_m1G_MTases_N"/>
</dbReference>
<proteinExistence type="inferred from homology"/>